<protein>
    <submittedName>
        <fullName evidence="8">Wyosine [tRNA(Phe)-imidazoG37] synthetase, radical SAM superfamily</fullName>
    </submittedName>
</protein>
<dbReference type="SFLD" id="SFLDG01083">
    <property type="entry name" value="Uncharacterised_Radical_SAM_Su"/>
    <property type="match status" value="1"/>
</dbReference>
<dbReference type="AlphaFoldDB" id="A0A0S7C0W5"/>
<keyword evidence="9" id="KW-1185">Reference proteome</keyword>
<proteinExistence type="predicted"/>
<evidence type="ECO:0000256" key="5">
    <source>
        <dbReference type="ARBA" id="ARBA00023004"/>
    </source>
</evidence>
<evidence type="ECO:0000259" key="7">
    <source>
        <dbReference type="PROSITE" id="PS51918"/>
    </source>
</evidence>
<dbReference type="CDD" id="cd01335">
    <property type="entry name" value="Radical_SAM"/>
    <property type="match status" value="1"/>
</dbReference>
<evidence type="ECO:0000256" key="6">
    <source>
        <dbReference type="ARBA" id="ARBA00023014"/>
    </source>
</evidence>
<keyword evidence="3" id="KW-0949">S-adenosyl-L-methionine</keyword>
<gene>
    <name evidence="8" type="ORF">TBC1_111805</name>
</gene>
<organism evidence="8">
    <name type="scientific">Lentimicrobium saccharophilum</name>
    <dbReference type="NCBI Taxonomy" id="1678841"/>
    <lineage>
        <taxon>Bacteria</taxon>
        <taxon>Pseudomonadati</taxon>
        <taxon>Bacteroidota</taxon>
        <taxon>Bacteroidia</taxon>
        <taxon>Bacteroidales</taxon>
        <taxon>Lentimicrobiaceae</taxon>
        <taxon>Lentimicrobium</taxon>
    </lineage>
</organism>
<dbReference type="GO" id="GO:0003824">
    <property type="term" value="F:catalytic activity"/>
    <property type="evidence" value="ECO:0007669"/>
    <property type="project" value="InterPro"/>
</dbReference>
<keyword evidence="4" id="KW-0479">Metal-binding</keyword>
<dbReference type="Proteomes" id="UP000053091">
    <property type="component" value="Unassembled WGS sequence"/>
</dbReference>
<dbReference type="PROSITE" id="PS51918">
    <property type="entry name" value="RADICAL_SAM"/>
    <property type="match status" value="1"/>
</dbReference>
<evidence type="ECO:0000256" key="1">
    <source>
        <dbReference type="ARBA" id="ARBA00001966"/>
    </source>
</evidence>
<dbReference type="PANTHER" id="PTHR43787">
    <property type="entry name" value="FEMO COFACTOR BIOSYNTHESIS PROTEIN NIFB-RELATED"/>
    <property type="match status" value="1"/>
</dbReference>
<accession>A0A0S7C0W5</accession>
<evidence type="ECO:0000256" key="4">
    <source>
        <dbReference type="ARBA" id="ARBA00022723"/>
    </source>
</evidence>
<reference evidence="8" key="1">
    <citation type="journal article" date="2015" name="Genome Announc.">
        <title>Draft Genome Sequence of Bacteroidales Strain TBC1, a Novel Isolate from a Methanogenic Wastewater Treatment System.</title>
        <authorList>
            <person name="Tourlousse D.M."/>
            <person name="Matsuura N."/>
            <person name="Sun L."/>
            <person name="Toyonaga M."/>
            <person name="Kuroda K."/>
            <person name="Ohashi A."/>
            <person name="Cruz R."/>
            <person name="Yamaguchi T."/>
            <person name="Sekiguchi Y."/>
        </authorList>
    </citation>
    <scope>NUCLEOTIDE SEQUENCE [LARGE SCALE GENOMIC DNA]</scope>
    <source>
        <strain evidence="8">TBC1</strain>
    </source>
</reference>
<evidence type="ECO:0000256" key="2">
    <source>
        <dbReference type="ARBA" id="ARBA00022485"/>
    </source>
</evidence>
<dbReference type="InterPro" id="IPR013785">
    <property type="entry name" value="Aldolase_TIM"/>
</dbReference>
<feature type="domain" description="Radical SAM core" evidence="7">
    <location>
        <begin position="12"/>
        <end position="245"/>
    </location>
</feature>
<dbReference type="SUPFAM" id="SSF102114">
    <property type="entry name" value="Radical SAM enzymes"/>
    <property type="match status" value="1"/>
</dbReference>
<evidence type="ECO:0000256" key="3">
    <source>
        <dbReference type="ARBA" id="ARBA00022691"/>
    </source>
</evidence>
<sequence>MEHIVYGPVPSRRLGKSLGVNNIPHKVCSYSCAYCQVGKAVSMQAGRSVFYNPSEIEIKVKERLAVLKLSEKPDYIAIVPDGEPTLDLNLGILVKKLKSTGIPVAVITNSSLLDREDVRMDLMSADYVSVKADTIDYDQWRSINRPYKTLELEDILTGIRIFSDSFKGKLVTETMLVKHINDQENSLNSLADFLGQIGPDIAYIATPTRPPAFENIIPADERALTIAFEIFKRHHLNTELLTGYEGNQFSSTGNFSTDLLSITAVHPMREEAVFGLMRKTGASQDDLIQMLYSGSIRRVDFDDHRYYLRSFSKKSNP</sequence>
<dbReference type="InterPro" id="IPR058240">
    <property type="entry name" value="rSAM_sf"/>
</dbReference>
<dbReference type="GO" id="GO:0046872">
    <property type="term" value="F:metal ion binding"/>
    <property type="evidence" value="ECO:0007669"/>
    <property type="project" value="UniProtKB-KW"/>
</dbReference>
<dbReference type="GO" id="GO:0051539">
    <property type="term" value="F:4 iron, 4 sulfur cluster binding"/>
    <property type="evidence" value="ECO:0007669"/>
    <property type="project" value="UniProtKB-KW"/>
</dbReference>
<dbReference type="InterPro" id="IPR040084">
    <property type="entry name" value="GTPase_Obg"/>
</dbReference>
<dbReference type="Pfam" id="PF04055">
    <property type="entry name" value="Radical_SAM"/>
    <property type="match status" value="1"/>
</dbReference>
<evidence type="ECO:0000313" key="8">
    <source>
        <dbReference type="EMBL" id="GAP43649.1"/>
    </source>
</evidence>
<dbReference type="RefSeq" id="WP_062041100.1">
    <property type="nucleotide sequence ID" value="NZ_DF968182.1"/>
</dbReference>
<dbReference type="OrthoDB" id="9795504at2"/>
<keyword evidence="6" id="KW-0411">Iron-sulfur</keyword>
<comment type="cofactor">
    <cofactor evidence="1">
        <name>[4Fe-4S] cluster</name>
        <dbReference type="ChEBI" id="CHEBI:49883"/>
    </cofactor>
</comment>
<dbReference type="PATRIC" id="fig|1678841.3.peg.2010"/>
<evidence type="ECO:0000313" key="9">
    <source>
        <dbReference type="Proteomes" id="UP000053091"/>
    </source>
</evidence>
<name>A0A0S7C0W5_9BACT</name>
<dbReference type="PANTHER" id="PTHR43787:SF11">
    <property type="entry name" value="UPF0026 PROTEIN SLR1464"/>
    <property type="match status" value="1"/>
</dbReference>
<dbReference type="SFLD" id="SFLDS00029">
    <property type="entry name" value="Radical_SAM"/>
    <property type="match status" value="1"/>
</dbReference>
<keyword evidence="5" id="KW-0408">Iron</keyword>
<dbReference type="EMBL" id="DF968182">
    <property type="protein sequence ID" value="GAP43649.1"/>
    <property type="molecule type" value="Genomic_DNA"/>
</dbReference>
<keyword evidence="2" id="KW-0004">4Fe-4S</keyword>
<dbReference type="STRING" id="1678841.TBC1_111805"/>
<dbReference type="Gene3D" id="3.20.20.70">
    <property type="entry name" value="Aldolase class I"/>
    <property type="match status" value="1"/>
</dbReference>
<dbReference type="InterPro" id="IPR007197">
    <property type="entry name" value="rSAM"/>
</dbReference>